<evidence type="ECO:0000256" key="2">
    <source>
        <dbReference type="ARBA" id="ARBA00023125"/>
    </source>
</evidence>
<name>A0A9C6T873_ARADU</name>
<dbReference type="GO" id="GO:0005634">
    <property type="term" value="C:nucleus"/>
    <property type="evidence" value="ECO:0007669"/>
    <property type="project" value="UniProtKB-SubCell"/>
</dbReference>
<comment type="function">
    <text evidence="5">Transcription factor that specifically binds AT-rich DNA sequences related to the nuclear matrix attachment regions (MARs).</text>
</comment>
<sequence length="196" mass="22048">MQTQKIDCFKVEGLGRPVPFQLYVNPGEDVKAKLLKLFKSISHSCCIISASGHISTAEFSNLNSNNSDTYDGHFEILSLTGNCVGQEDGASWWLNVMLAGPNRMAFGSIFIDRLIAADTVILLTMSLKKENEENTDEAEISEEKSTKKNDEAETYEEKSAKEKKKKKKKNKKKKKMATSTTGGLFDFFWTWWSKGK</sequence>
<dbReference type="PANTHER" id="PTHR31500:SF57">
    <property type="entry name" value="AT-HOOK MOTIF NUCLEAR-LOCALIZED PROTEIN 10"/>
    <property type="match status" value="1"/>
</dbReference>
<dbReference type="GeneID" id="107461619"/>
<dbReference type="InterPro" id="IPR005175">
    <property type="entry name" value="PPC_dom"/>
</dbReference>
<evidence type="ECO:0000256" key="3">
    <source>
        <dbReference type="ARBA" id="ARBA00023163"/>
    </source>
</evidence>
<dbReference type="Proteomes" id="UP000515211">
    <property type="component" value="Chromosome 8"/>
</dbReference>
<feature type="region of interest" description="Disordered" evidence="6">
    <location>
        <begin position="132"/>
        <end position="178"/>
    </location>
</feature>
<dbReference type="SUPFAM" id="SSF117856">
    <property type="entry name" value="AF0104/ALDC/Ptd012-like"/>
    <property type="match status" value="1"/>
</dbReference>
<organism evidence="8 9">
    <name type="scientific">Arachis duranensis</name>
    <name type="common">Wild peanut</name>
    <dbReference type="NCBI Taxonomy" id="130453"/>
    <lineage>
        <taxon>Eukaryota</taxon>
        <taxon>Viridiplantae</taxon>
        <taxon>Streptophyta</taxon>
        <taxon>Embryophyta</taxon>
        <taxon>Tracheophyta</taxon>
        <taxon>Spermatophyta</taxon>
        <taxon>Magnoliopsida</taxon>
        <taxon>eudicotyledons</taxon>
        <taxon>Gunneridae</taxon>
        <taxon>Pentapetalae</taxon>
        <taxon>rosids</taxon>
        <taxon>fabids</taxon>
        <taxon>Fabales</taxon>
        <taxon>Fabaceae</taxon>
        <taxon>Papilionoideae</taxon>
        <taxon>50 kb inversion clade</taxon>
        <taxon>dalbergioids sensu lato</taxon>
        <taxon>Dalbergieae</taxon>
        <taxon>Pterocarpus clade</taxon>
        <taxon>Arachis</taxon>
    </lineage>
</organism>
<dbReference type="PROSITE" id="PS51742">
    <property type="entry name" value="PPC"/>
    <property type="match status" value="1"/>
</dbReference>
<dbReference type="AlphaFoldDB" id="A0A9C6T873"/>
<evidence type="ECO:0000313" key="8">
    <source>
        <dbReference type="Proteomes" id="UP000515211"/>
    </source>
</evidence>
<dbReference type="InterPro" id="IPR039605">
    <property type="entry name" value="AHL"/>
</dbReference>
<evidence type="ECO:0000256" key="4">
    <source>
        <dbReference type="ARBA" id="ARBA00023242"/>
    </source>
</evidence>
<keyword evidence="3 5" id="KW-0804">Transcription</keyword>
<evidence type="ECO:0000256" key="5">
    <source>
        <dbReference type="RuleBase" id="RU367031"/>
    </source>
</evidence>
<accession>A0A9C6T873</accession>
<evidence type="ECO:0000259" key="7">
    <source>
        <dbReference type="PROSITE" id="PS51742"/>
    </source>
</evidence>
<feature type="domain" description="PPC" evidence="7">
    <location>
        <begin position="12"/>
        <end position="147"/>
    </location>
</feature>
<comment type="subcellular location">
    <subcellularLocation>
        <location evidence="5">Nucleus</location>
    </subcellularLocation>
</comment>
<dbReference type="KEGG" id="adu:107461619"/>
<dbReference type="Pfam" id="PF03479">
    <property type="entry name" value="PCC"/>
    <property type="match status" value="1"/>
</dbReference>
<protein>
    <recommendedName>
        <fullName evidence="5">AT-hook motif nuclear-localized protein</fullName>
    </recommendedName>
</protein>
<gene>
    <name evidence="9" type="primary">LOC107461619</name>
</gene>
<dbReference type="CDD" id="cd11378">
    <property type="entry name" value="DUF296"/>
    <property type="match status" value="1"/>
</dbReference>
<reference evidence="9" key="3">
    <citation type="submission" date="2025-08" db="UniProtKB">
        <authorList>
            <consortium name="RefSeq"/>
        </authorList>
    </citation>
    <scope>IDENTIFICATION</scope>
</reference>
<evidence type="ECO:0000256" key="6">
    <source>
        <dbReference type="SAM" id="MobiDB-lite"/>
    </source>
</evidence>
<dbReference type="RefSeq" id="XP_052108985.1">
    <property type="nucleotide sequence ID" value="XM_052253025.1"/>
</dbReference>
<dbReference type="GO" id="GO:0003680">
    <property type="term" value="F:minor groove of adenine-thymine-rich DNA binding"/>
    <property type="evidence" value="ECO:0007669"/>
    <property type="project" value="UniProtKB-UniRule"/>
</dbReference>
<evidence type="ECO:0000256" key="1">
    <source>
        <dbReference type="ARBA" id="ARBA00023015"/>
    </source>
</evidence>
<comment type="domain">
    <text evidence="5">The PPC domain mediates interactions between AHL proteins.</text>
</comment>
<evidence type="ECO:0000313" key="9">
    <source>
        <dbReference type="RefSeq" id="XP_052108985.1"/>
    </source>
</evidence>
<dbReference type="Gene3D" id="3.30.1330.80">
    <property type="entry name" value="Hypothetical protein, similar to alpha- acetolactate decarboxylase, domain 2"/>
    <property type="match status" value="1"/>
</dbReference>
<dbReference type="PANTHER" id="PTHR31500">
    <property type="entry name" value="AT-HOOK MOTIF NUCLEAR-LOCALIZED PROTEIN 9"/>
    <property type="match status" value="1"/>
</dbReference>
<keyword evidence="1 5" id="KW-0805">Transcription regulation</keyword>
<proteinExistence type="predicted"/>
<reference evidence="8" key="2">
    <citation type="journal article" date="2016" name="Nat. Genet.">
        <title>The genome sequences of Arachis duranensis and Arachis ipaensis, the diploid ancestors of cultivated peanut.</title>
        <authorList>
            <person name="Bertioli D.J."/>
            <person name="Cannon S.B."/>
            <person name="Froenicke L."/>
            <person name="Huang G."/>
            <person name="Farmer A.D."/>
            <person name="Cannon E.K."/>
            <person name="Liu X."/>
            <person name="Gao D."/>
            <person name="Clevenger J."/>
            <person name="Dash S."/>
            <person name="Ren L."/>
            <person name="Moretzsohn M.C."/>
            <person name="Shirasawa K."/>
            <person name="Huang W."/>
            <person name="Vidigal B."/>
            <person name="Abernathy B."/>
            <person name="Chu Y."/>
            <person name="Niederhuth C.E."/>
            <person name="Umale P."/>
            <person name="Araujo A.C."/>
            <person name="Kozik A."/>
            <person name="Kim K.D."/>
            <person name="Burow M.D."/>
            <person name="Varshney R.K."/>
            <person name="Wang X."/>
            <person name="Zhang X."/>
            <person name="Barkley N."/>
            <person name="Guimaraes P.M."/>
            <person name="Isobe S."/>
            <person name="Guo B."/>
            <person name="Liao B."/>
            <person name="Stalker H.T."/>
            <person name="Schmitz R.J."/>
            <person name="Scheffler B.E."/>
            <person name="Leal-Bertioli S.C."/>
            <person name="Xun X."/>
            <person name="Jackson S.A."/>
            <person name="Michelmore R."/>
            <person name="Ozias-Akins P."/>
        </authorList>
    </citation>
    <scope>NUCLEOTIDE SEQUENCE [LARGE SCALE GENOMIC DNA]</scope>
    <source>
        <strain evidence="8">cv. V14167</strain>
    </source>
</reference>
<feature type="compositionally biased region" description="Basic and acidic residues" evidence="6">
    <location>
        <begin position="141"/>
        <end position="160"/>
    </location>
</feature>
<keyword evidence="2 5" id="KW-0238">DNA-binding</keyword>
<keyword evidence="4 5" id="KW-0539">Nucleus</keyword>
<keyword evidence="8" id="KW-1185">Reference proteome</keyword>
<reference evidence="9" key="1">
    <citation type="journal article" date="2014" name="PLoS ONE">
        <title>Comparisons of De Novo Transcriptome Assemblers in Diploid and Polyploid Species Using Peanut (Arachis spp.) RNA-Seq Data.</title>
        <authorList>
            <person name="Chopra R."/>
            <person name="Burow G."/>
            <person name="Farmer A."/>
            <person name="Mudge J."/>
            <person name="Simpson C.E."/>
            <person name="Burow M.D."/>
        </authorList>
    </citation>
    <scope>NUCLEOTIDE SEQUENCE</scope>
</reference>
<feature type="compositionally biased region" description="Basic residues" evidence="6">
    <location>
        <begin position="161"/>
        <end position="176"/>
    </location>
</feature>